<proteinExistence type="predicted"/>
<dbReference type="CDD" id="cd16148">
    <property type="entry name" value="sulfatase_like"/>
    <property type="match status" value="1"/>
</dbReference>
<dbReference type="GO" id="GO:0008484">
    <property type="term" value="F:sulfuric ester hydrolase activity"/>
    <property type="evidence" value="ECO:0007669"/>
    <property type="project" value="TreeGrafter"/>
</dbReference>
<name>A0A9D2T6M7_9FIRM</name>
<feature type="domain" description="Sulfatase N-terminal" evidence="3">
    <location>
        <begin position="4"/>
        <end position="329"/>
    </location>
</feature>
<accession>A0A9D2T6M7</accession>
<dbReference type="PANTHER" id="PTHR45953">
    <property type="entry name" value="IDURONATE 2-SULFATASE"/>
    <property type="match status" value="1"/>
</dbReference>
<gene>
    <name evidence="4" type="ORF">IAA04_06040</name>
</gene>
<dbReference type="Pfam" id="PF00884">
    <property type="entry name" value="Sulfatase"/>
    <property type="match status" value="1"/>
</dbReference>
<organism evidence="4 5">
    <name type="scientific">Candidatus Lachnoclostridium pullistercoris</name>
    <dbReference type="NCBI Taxonomy" id="2838632"/>
    <lineage>
        <taxon>Bacteria</taxon>
        <taxon>Bacillati</taxon>
        <taxon>Bacillota</taxon>
        <taxon>Clostridia</taxon>
        <taxon>Lachnospirales</taxon>
        <taxon>Lachnospiraceae</taxon>
    </lineage>
</organism>
<evidence type="ECO:0000313" key="5">
    <source>
        <dbReference type="Proteomes" id="UP000823883"/>
    </source>
</evidence>
<dbReference type="GO" id="GO:0046872">
    <property type="term" value="F:metal ion binding"/>
    <property type="evidence" value="ECO:0007669"/>
    <property type="project" value="UniProtKB-KW"/>
</dbReference>
<dbReference type="InterPro" id="IPR017850">
    <property type="entry name" value="Alkaline_phosphatase_core_sf"/>
</dbReference>
<dbReference type="AlphaFoldDB" id="A0A9D2T6M7"/>
<keyword evidence="2" id="KW-0378">Hydrolase</keyword>
<evidence type="ECO:0000256" key="1">
    <source>
        <dbReference type="ARBA" id="ARBA00022723"/>
    </source>
</evidence>
<protein>
    <submittedName>
        <fullName evidence="4">Sulfatase</fullName>
    </submittedName>
</protein>
<reference evidence="4" key="2">
    <citation type="submission" date="2021-04" db="EMBL/GenBank/DDBJ databases">
        <authorList>
            <person name="Gilroy R."/>
        </authorList>
    </citation>
    <scope>NUCLEOTIDE SEQUENCE</scope>
    <source>
        <strain evidence="4">CHK183-5548</strain>
    </source>
</reference>
<evidence type="ECO:0000259" key="3">
    <source>
        <dbReference type="Pfam" id="PF00884"/>
    </source>
</evidence>
<dbReference type="Proteomes" id="UP000823883">
    <property type="component" value="Unassembled WGS sequence"/>
</dbReference>
<reference evidence="4" key="1">
    <citation type="journal article" date="2021" name="PeerJ">
        <title>Extensive microbial diversity within the chicken gut microbiome revealed by metagenomics and culture.</title>
        <authorList>
            <person name="Gilroy R."/>
            <person name="Ravi A."/>
            <person name="Getino M."/>
            <person name="Pursley I."/>
            <person name="Horton D.L."/>
            <person name="Alikhan N.F."/>
            <person name="Baker D."/>
            <person name="Gharbi K."/>
            <person name="Hall N."/>
            <person name="Watson M."/>
            <person name="Adriaenssens E.M."/>
            <person name="Foster-Nyarko E."/>
            <person name="Jarju S."/>
            <person name="Secka A."/>
            <person name="Antonio M."/>
            <person name="Oren A."/>
            <person name="Chaudhuri R.R."/>
            <person name="La Ragione R."/>
            <person name="Hildebrand F."/>
            <person name="Pallen M.J."/>
        </authorList>
    </citation>
    <scope>NUCLEOTIDE SEQUENCE</scope>
    <source>
        <strain evidence="4">CHK183-5548</strain>
    </source>
</reference>
<dbReference type="GO" id="GO:0005737">
    <property type="term" value="C:cytoplasm"/>
    <property type="evidence" value="ECO:0007669"/>
    <property type="project" value="TreeGrafter"/>
</dbReference>
<dbReference type="InterPro" id="IPR000917">
    <property type="entry name" value="Sulfatase_N"/>
</dbReference>
<dbReference type="SUPFAM" id="SSF53649">
    <property type="entry name" value="Alkaline phosphatase-like"/>
    <property type="match status" value="1"/>
</dbReference>
<evidence type="ECO:0000256" key="2">
    <source>
        <dbReference type="ARBA" id="ARBA00022801"/>
    </source>
</evidence>
<keyword evidence="1" id="KW-0479">Metal-binding</keyword>
<evidence type="ECO:0000313" key="4">
    <source>
        <dbReference type="EMBL" id="HJC47594.1"/>
    </source>
</evidence>
<dbReference type="Gene3D" id="3.40.720.10">
    <property type="entry name" value="Alkaline Phosphatase, subunit A"/>
    <property type="match status" value="1"/>
</dbReference>
<comment type="caution">
    <text evidence="4">The sequence shown here is derived from an EMBL/GenBank/DDBJ whole genome shotgun (WGS) entry which is preliminary data.</text>
</comment>
<sequence>MRAIMVMFDSLNRHMLPPYGYRDIVAPNFERLAEKTAVFDNCYAGSLPCMPARREIHTGRYNFLHRSWGPLEPYDDSMPQILKENGIYTHLTTDHWHYWEEGGNNYQTKYNTFEFVRGQEGDCWKPRLKWDVPPHIDGRQDACGRQEYINRWYMREEKDQSIAVNFSNGLEFIENNHEEDNWFLQLENFDPHEPFFTPQKYKDYYKDGYDGPMFDWPGYHQVRETPEQVNHCINEYKALVTMCDTYLGKVLDLMDQYDMWKDTMLIVNTDHGFILSEHGWWGKVMMPYFNEIAHIPLFIWDPRTGVRGERRKALVQTIDLAPTILEYFGQKIPEDMQGHPLFQTILKDEPVREYALFGQHGVHVNITDGRYVYMRCPQPGKEGELYNYILEPSSYPGAIREKEMRTAQPFQGFNFTKGMPVWKIKGGYGISSLGFPPKTLMDFGTLLYDLDSDPAQEHPIQDEKVEERMKKNMALLMKENDAPREQYIRLGLEYPD</sequence>
<dbReference type="EMBL" id="DWWL01000040">
    <property type="protein sequence ID" value="HJC47594.1"/>
    <property type="molecule type" value="Genomic_DNA"/>
</dbReference>
<dbReference type="PANTHER" id="PTHR45953:SF1">
    <property type="entry name" value="IDURONATE 2-SULFATASE"/>
    <property type="match status" value="1"/>
</dbReference>